<feature type="compositionally biased region" description="Low complexity" evidence="1">
    <location>
        <begin position="169"/>
        <end position="183"/>
    </location>
</feature>
<proteinExistence type="predicted"/>
<feature type="region of interest" description="Disordered" evidence="1">
    <location>
        <begin position="70"/>
        <end position="195"/>
    </location>
</feature>
<gene>
    <name evidence="2" type="ORF">ERS007703_03394</name>
</gene>
<reference evidence="3" key="1">
    <citation type="submission" date="2015-03" db="EMBL/GenBank/DDBJ databases">
        <authorList>
            <consortium name="Pathogen Informatics"/>
        </authorList>
    </citation>
    <scope>NUCLEOTIDE SEQUENCE [LARGE SCALE GENOMIC DNA]</scope>
    <source>
        <strain evidence="3">K00500041</strain>
    </source>
</reference>
<feature type="compositionally biased region" description="Basic and acidic residues" evidence="1">
    <location>
        <begin position="244"/>
        <end position="254"/>
    </location>
</feature>
<evidence type="ECO:0000313" key="2">
    <source>
        <dbReference type="EMBL" id="COW32675.1"/>
    </source>
</evidence>
<feature type="compositionally biased region" description="Low complexity" evidence="1">
    <location>
        <begin position="70"/>
        <end position="96"/>
    </location>
</feature>
<sequence length="254" mass="25618">MFVPPCRSASQRSGQSLSACKVDGVNVTRSSLSHNGSLVLTGARPCHSDGSAPGTPALANRANCVAAQSRSASSTAQAGAHTTTRNRPTTAAADNTRGAETGCIATGSPSPSAHWAISKKNADGSTASCPPPPASLSTAVTSNRRRARPIAVTSSRRSSASNGARIEASFVTPSSSSSSRWVPSTPPRGTVLGHKPSCRPAITTRSHSCPSAACALRTMTCSVGAAGSGRTTGSCSAVTCSTSPRRDAPEVRDT</sequence>
<feature type="region of interest" description="Disordered" evidence="1">
    <location>
        <begin position="226"/>
        <end position="254"/>
    </location>
</feature>
<dbReference type="EMBL" id="CSAE01000456">
    <property type="protein sequence ID" value="COW32675.1"/>
    <property type="molecule type" value="Genomic_DNA"/>
</dbReference>
<protein>
    <submittedName>
        <fullName evidence="2">Uncharacterized protein</fullName>
    </submittedName>
</protein>
<evidence type="ECO:0000313" key="3">
    <source>
        <dbReference type="Proteomes" id="UP000038802"/>
    </source>
</evidence>
<organism evidence="2 3">
    <name type="scientific">Mycobacterium tuberculosis</name>
    <dbReference type="NCBI Taxonomy" id="1773"/>
    <lineage>
        <taxon>Bacteria</taxon>
        <taxon>Bacillati</taxon>
        <taxon>Actinomycetota</taxon>
        <taxon>Actinomycetes</taxon>
        <taxon>Mycobacteriales</taxon>
        <taxon>Mycobacteriaceae</taxon>
        <taxon>Mycobacterium</taxon>
        <taxon>Mycobacterium tuberculosis complex</taxon>
    </lineage>
</organism>
<feature type="compositionally biased region" description="Polar residues" evidence="1">
    <location>
        <begin position="229"/>
        <end position="243"/>
    </location>
</feature>
<accession>A0A0U0RW87</accession>
<evidence type="ECO:0000256" key="1">
    <source>
        <dbReference type="SAM" id="MobiDB-lite"/>
    </source>
</evidence>
<dbReference type="AlphaFoldDB" id="A0A0U0RW87"/>
<dbReference type="Proteomes" id="UP000038802">
    <property type="component" value="Unassembled WGS sequence"/>
</dbReference>
<name>A0A0U0RW87_MYCTX</name>